<dbReference type="EMBL" id="WTVP01000029">
    <property type="protein sequence ID" value="NMG16185.1"/>
    <property type="molecule type" value="Genomic_DNA"/>
</dbReference>
<comment type="caution">
    <text evidence="2">The sequence shown here is derived from an EMBL/GenBank/DDBJ whole genome shotgun (WGS) entry which is preliminary data.</text>
</comment>
<accession>A0ABX1NVY6</accession>
<organism evidence="2 3">
    <name type="scientific">Aromatoleum bremense</name>
    <dbReference type="NCBI Taxonomy" id="76115"/>
    <lineage>
        <taxon>Bacteria</taxon>
        <taxon>Pseudomonadati</taxon>
        <taxon>Pseudomonadota</taxon>
        <taxon>Betaproteobacteria</taxon>
        <taxon>Rhodocyclales</taxon>
        <taxon>Rhodocyclaceae</taxon>
        <taxon>Aromatoleum</taxon>
    </lineage>
</organism>
<evidence type="ECO:0000256" key="1">
    <source>
        <dbReference type="SAM" id="MobiDB-lite"/>
    </source>
</evidence>
<keyword evidence="3" id="KW-1185">Reference proteome</keyword>
<feature type="compositionally biased region" description="Low complexity" evidence="1">
    <location>
        <begin position="194"/>
        <end position="218"/>
    </location>
</feature>
<sequence>MKPTTFSVLLGVDAVLLAAVGAAWAVGGTNWTPPPAQRPDPSSLQTEKIEREITDLVALRQTLDRPVFAQTRRPPPPPEVAAVEAPLTPDPLKDVLLLGIFTVGKDKHLMLRADNKVSRLKQGDSFGPWTVGALDGNQASFIQGGQRRLLTLKHAAQPLAARLSAPVLPGRGAAPVAGGAQPAAADNGKPSPEPSAARAAPEAAPATPAPPAAASAPAKRGGGSLAQRLAERRAARLGLEKK</sequence>
<gene>
    <name evidence="2" type="ORF">GPA24_11635</name>
</gene>
<protein>
    <recommendedName>
        <fullName evidence="4">Type II secretion system protein GspC N-terminal domain-containing protein</fullName>
    </recommendedName>
</protein>
<evidence type="ECO:0008006" key="4">
    <source>
        <dbReference type="Google" id="ProtNLM"/>
    </source>
</evidence>
<name>A0ABX1NVY6_9RHOO</name>
<feature type="compositionally biased region" description="Low complexity" evidence="1">
    <location>
        <begin position="174"/>
        <end position="185"/>
    </location>
</feature>
<dbReference type="Proteomes" id="UP000633943">
    <property type="component" value="Unassembled WGS sequence"/>
</dbReference>
<evidence type="ECO:0000313" key="2">
    <source>
        <dbReference type="EMBL" id="NMG16185.1"/>
    </source>
</evidence>
<feature type="region of interest" description="Disordered" evidence="1">
    <location>
        <begin position="174"/>
        <end position="242"/>
    </location>
</feature>
<feature type="compositionally biased region" description="Basic and acidic residues" evidence="1">
    <location>
        <begin position="229"/>
        <end position="242"/>
    </location>
</feature>
<evidence type="ECO:0000313" key="3">
    <source>
        <dbReference type="Proteomes" id="UP000633943"/>
    </source>
</evidence>
<dbReference type="RefSeq" id="WP_169202780.1">
    <property type="nucleotide sequence ID" value="NZ_CP059467.1"/>
</dbReference>
<reference evidence="2 3" key="1">
    <citation type="submission" date="2019-12" db="EMBL/GenBank/DDBJ databases">
        <title>Comparative genomics gives insights into the taxonomy of the Azoarcus-Aromatoleum group and reveals separate origins of nif in the plant-associated Azoarcus and non-plant-associated Aromatoleum sub-groups.</title>
        <authorList>
            <person name="Lafos M."/>
            <person name="Maluk M."/>
            <person name="Batista M."/>
            <person name="Junghare M."/>
            <person name="Carmona M."/>
            <person name="Faoro H."/>
            <person name="Cruz L.M."/>
            <person name="Battistoni F."/>
            <person name="De Souza E."/>
            <person name="Pedrosa F."/>
            <person name="Chen W.-M."/>
            <person name="Poole P.S."/>
            <person name="Dixon R.A."/>
            <person name="James E.K."/>
        </authorList>
    </citation>
    <scope>NUCLEOTIDE SEQUENCE [LARGE SCALE GENOMIC DNA]</scope>
    <source>
        <strain evidence="2 3">PbN1</strain>
    </source>
</reference>
<proteinExistence type="predicted"/>